<evidence type="ECO:0000313" key="15">
    <source>
        <dbReference type="EMBL" id="PND38047.1"/>
    </source>
</evidence>
<evidence type="ECO:0000256" key="12">
    <source>
        <dbReference type="SAM" id="SignalP"/>
    </source>
</evidence>
<dbReference type="AlphaFoldDB" id="A0A2N8KX52"/>
<evidence type="ECO:0000256" key="3">
    <source>
        <dbReference type="ARBA" id="ARBA00022448"/>
    </source>
</evidence>
<organism evidence="15 16">
    <name type="scientific">Kinneretia aquatilis</name>
    <dbReference type="NCBI Taxonomy" id="2070761"/>
    <lineage>
        <taxon>Bacteria</taxon>
        <taxon>Pseudomonadati</taxon>
        <taxon>Pseudomonadota</taxon>
        <taxon>Betaproteobacteria</taxon>
        <taxon>Burkholderiales</taxon>
        <taxon>Sphaerotilaceae</taxon>
        <taxon>Roseateles</taxon>
    </lineage>
</organism>
<gene>
    <name evidence="15" type="ORF">C1O66_11290</name>
</gene>
<evidence type="ECO:0000256" key="7">
    <source>
        <dbReference type="ARBA" id="ARBA00023136"/>
    </source>
</evidence>
<dbReference type="SUPFAM" id="SSF56935">
    <property type="entry name" value="Porins"/>
    <property type="match status" value="1"/>
</dbReference>
<evidence type="ECO:0000256" key="11">
    <source>
        <dbReference type="RuleBase" id="RU003357"/>
    </source>
</evidence>
<dbReference type="Gene3D" id="2.170.130.10">
    <property type="entry name" value="TonB-dependent receptor, plug domain"/>
    <property type="match status" value="1"/>
</dbReference>
<evidence type="ECO:0000313" key="16">
    <source>
        <dbReference type="Proteomes" id="UP000235916"/>
    </source>
</evidence>
<dbReference type="PANTHER" id="PTHR47234">
    <property type="match status" value="1"/>
</dbReference>
<evidence type="ECO:0000256" key="10">
    <source>
        <dbReference type="PROSITE-ProRule" id="PRU01360"/>
    </source>
</evidence>
<comment type="subcellular location">
    <subcellularLocation>
        <location evidence="1 10">Cell outer membrane</location>
        <topology evidence="1 10">Multi-pass membrane protein</topology>
    </subcellularLocation>
</comment>
<dbReference type="GO" id="GO:0009279">
    <property type="term" value="C:cell outer membrane"/>
    <property type="evidence" value="ECO:0007669"/>
    <property type="project" value="UniProtKB-SubCell"/>
</dbReference>
<keyword evidence="8 15" id="KW-0675">Receptor</keyword>
<comment type="caution">
    <text evidence="15">The sequence shown here is derived from an EMBL/GenBank/DDBJ whole genome shotgun (WGS) entry which is preliminary data.</text>
</comment>
<dbReference type="InterPro" id="IPR000531">
    <property type="entry name" value="Beta-barrel_TonB"/>
</dbReference>
<dbReference type="PANTHER" id="PTHR47234:SF1">
    <property type="entry name" value="TONB-DEPENDENT RECEPTOR"/>
    <property type="match status" value="1"/>
</dbReference>
<evidence type="ECO:0000256" key="6">
    <source>
        <dbReference type="ARBA" id="ARBA00023077"/>
    </source>
</evidence>
<evidence type="ECO:0000256" key="1">
    <source>
        <dbReference type="ARBA" id="ARBA00004571"/>
    </source>
</evidence>
<keyword evidence="3 10" id="KW-0813">Transport</keyword>
<proteinExistence type="inferred from homology"/>
<keyword evidence="4 10" id="KW-1134">Transmembrane beta strand</keyword>
<evidence type="ECO:0000256" key="2">
    <source>
        <dbReference type="ARBA" id="ARBA00009810"/>
    </source>
</evidence>
<sequence length="864" mass="93473">MSLKPSLLAAALAAVFLPTAHSQTTEPEGAKRLERVTVTGSNIVSLKREGANPVQVLSAADIKASGKTSLPEVLRLIAANSGNSFNEQFTGSFSAGTAGLSLRGLGQQNTLVLVNGRRVAPYATAQNMQDVFTDLNSLPLAAVRRIDVLKDGASSIYGSDAIAGVVNIVLYDDFQGTEARVGLGRSTEGTGQSERSFELRHGFGDLAREGFNLTLSFDALKRDRLDQSQVAWLRDNDFRGEPGGTLAWVATNYLGSDPTNKLGGVQGPLQLINYGDLTPGKTGTVLAYNPAAYKTLIPGAERYHGSARATWRLTEDVEAYAELLLGSSRADLIFGAPLSVSSSLRAWNDKTQSLDTISVALPKNHPNYPTSGSAVLNATLFDLGTRFKQDAVQFQRVLTGARGTTGPWDWEASFTQSSSRLRETVQNFGNRYEFERALKAGSYNFADQSLNSEAQRQALRISTLRPASAELIALDASASTELTRLPAGPLGFALGVQLRRESMDSRTSEQVLSGTELRPAINIIQGGRTVGAAFAEFNVPLLKSLSLNLAARADRYSDFGSAVSPKASLRYQPLDSLVLRANVSQGFRAPSLPEITQSTGVSYGSVIDPRDPISPTVARGVTNLTAANPNLKPERANNFNFGVVLSPDAQSQISVDYFNIRQKDLIDTETADFIIANEARLPGRVLRDEQGRIVSLTRQFKNQGTRRVSGFDIEASRSFALGGAGRLKLKTQLSRLLQFTLPPAEGEAAVNGAGSNEFGSLPAWRSSTSAVWSLGDWTSTLSWNRVGSYTQTYRPRPEIAERVRAINTVDLNVDWQLSRQLQATLTLQNFSDAKLPWDASTGSYDYSQGDPRGRFLSLKASYRF</sequence>
<feature type="chain" id="PRO_5014770160" evidence="12">
    <location>
        <begin position="23"/>
        <end position="864"/>
    </location>
</feature>
<evidence type="ECO:0000259" key="13">
    <source>
        <dbReference type="Pfam" id="PF00593"/>
    </source>
</evidence>
<dbReference type="EMBL" id="POSP01000003">
    <property type="protein sequence ID" value="PND38047.1"/>
    <property type="molecule type" value="Genomic_DNA"/>
</dbReference>
<reference evidence="15 16" key="1">
    <citation type="submission" date="2018-01" db="EMBL/GenBank/DDBJ databases">
        <title>Draft genome sequence of Paucibacter aquatile CR182 isolated from freshwater of the Nakdong River.</title>
        <authorList>
            <person name="Choi A."/>
            <person name="Chung E.J."/>
        </authorList>
    </citation>
    <scope>NUCLEOTIDE SEQUENCE [LARGE SCALE GENOMIC DNA]</scope>
    <source>
        <strain evidence="15 16">CR182</strain>
    </source>
</reference>
<dbReference type="InterPro" id="IPR039426">
    <property type="entry name" value="TonB-dep_rcpt-like"/>
</dbReference>
<evidence type="ECO:0000259" key="14">
    <source>
        <dbReference type="Pfam" id="PF07715"/>
    </source>
</evidence>
<feature type="signal peptide" evidence="12">
    <location>
        <begin position="1"/>
        <end position="22"/>
    </location>
</feature>
<dbReference type="PROSITE" id="PS52016">
    <property type="entry name" value="TONB_DEPENDENT_REC_3"/>
    <property type="match status" value="1"/>
</dbReference>
<dbReference type="RefSeq" id="WP_102767967.1">
    <property type="nucleotide sequence ID" value="NZ_POSP01000003.1"/>
</dbReference>
<keyword evidence="16" id="KW-1185">Reference proteome</keyword>
<keyword evidence="9 10" id="KW-0998">Cell outer membrane</keyword>
<keyword evidence="12" id="KW-0732">Signal</keyword>
<dbReference type="CDD" id="cd01347">
    <property type="entry name" value="ligand_gated_channel"/>
    <property type="match status" value="1"/>
</dbReference>
<feature type="domain" description="TonB-dependent receptor-like beta-barrel" evidence="13">
    <location>
        <begin position="384"/>
        <end position="829"/>
    </location>
</feature>
<evidence type="ECO:0000256" key="4">
    <source>
        <dbReference type="ARBA" id="ARBA00022452"/>
    </source>
</evidence>
<evidence type="ECO:0000256" key="9">
    <source>
        <dbReference type="ARBA" id="ARBA00023237"/>
    </source>
</evidence>
<dbReference type="InterPro" id="IPR037066">
    <property type="entry name" value="Plug_dom_sf"/>
</dbReference>
<name>A0A2N8KX52_9BURK</name>
<accession>A0A2N8KX52</accession>
<comment type="similarity">
    <text evidence="2 10 11">Belongs to the TonB-dependent receptor family.</text>
</comment>
<dbReference type="Gene3D" id="2.40.170.20">
    <property type="entry name" value="TonB-dependent receptor, beta-barrel domain"/>
    <property type="match status" value="1"/>
</dbReference>
<keyword evidence="5 10" id="KW-0812">Transmembrane</keyword>
<dbReference type="OrthoDB" id="8530571at2"/>
<protein>
    <submittedName>
        <fullName evidence="15">TonB-dependent receptor</fullName>
    </submittedName>
</protein>
<keyword evidence="7 10" id="KW-0472">Membrane</keyword>
<dbReference type="Proteomes" id="UP000235916">
    <property type="component" value="Unassembled WGS sequence"/>
</dbReference>
<dbReference type="Pfam" id="PF00593">
    <property type="entry name" value="TonB_dep_Rec_b-barrel"/>
    <property type="match status" value="1"/>
</dbReference>
<dbReference type="InterPro" id="IPR012910">
    <property type="entry name" value="Plug_dom"/>
</dbReference>
<feature type="domain" description="TonB-dependent receptor plug" evidence="14">
    <location>
        <begin position="47"/>
        <end position="165"/>
    </location>
</feature>
<dbReference type="InterPro" id="IPR036942">
    <property type="entry name" value="Beta-barrel_TonB_sf"/>
</dbReference>
<evidence type="ECO:0000256" key="5">
    <source>
        <dbReference type="ARBA" id="ARBA00022692"/>
    </source>
</evidence>
<evidence type="ECO:0000256" key="8">
    <source>
        <dbReference type="ARBA" id="ARBA00023170"/>
    </source>
</evidence>
<keyword evidence="6 11" id="KW-0798">TonB box</keyword>
<dbReference type="Pfam" id="PF07715">
    <property type="entry name" value="Plug"/>
    <property type="match status" value="1"/>
</dbReference>